<name>A0A0C2N1K8_THEKT</name>
<comment type="caution">
    <text evidence="1">The sequence shown here is derived from an EMBL/GenBank/DDBJ whole genome shotgun (WGS) entry which is preliminary data.</text>
</comment>
<gene>
    <name evidence="1" type="ORF">RF11_03681</name>
</gene>
<dbReference type="Proteomes" id="UP000031668">
    <property type="component" value="Unassembled WGS sequence"/>
</dbReference>
<proteinExistence type="predicted"/>
<reference evidence="1 2" key="1">
    <citation type="journal article" date="2014" name="Genome Biol. Evol.">
        <title>The genome of the myxosporean Thelohanellus kitauei shows adaptations to nutrient acquisition within its fish host.</title>
        <authorList>
            <person name="Yang Y."/>
            <person name="Xiong J."/>
            <person name="Zhou Z."/>
            <person name="Huo F."/>
            <person name="Miao W."/>
            <person name="Ran C."/>
            <person name="Liu Y."/>
            <person name="Zhang J."/>
            <person name="Feng J."/>
            <person name="Wang M."/>
            <person name="Wang M."/>
            <person name="Wang L."/>
            <person name="Yao B."/>
        </authorList>
    </citation>
    <scope>NUCLEOTIDE SEQUENCE [LARGE SCALE GENOMIC DNA]</scope>
    <source>
        <strain evidence="1">Wuqing</strain>
    </source>
</reference>
<accession>A0A0C2N1K8</accession>
<evidence type="ECO:0000313" key="1">
    <source>
        <dbReference type="EMBL" id="KII70250.1"/>
    </source>
</evidence>
<dbReference type="EMBL" id="JWZT01002124">
    <property type="protein sequence ID" value="KII70250.1"/>
    <property type="molecule type" value="Genomic_DNA"/>
</dbReference>
<sequence>MQTSQSPKLCTPASTQLTKISATTDVGHAVNQSSLTLMGDQHKVLAIAAKCSCFSTRTAVTCGPASKRRHAVVEMSCNDTKPLRATVMYVGLISKENRTEVDIAPNECDTLFLQEQATAISSPSMSLSVCNEKPAMCRPVEQDRGSQPLDTATTASHAYITLSIHEHLPGSRHSMIYSPDTTIKIASSVAACACQSVLRIHQAGRKEWTMSDTLEFSLQQFLSITVQGVHHASQADEMAAEPYNRTGKCLKDLPERQAGFTSPEDGKADTWLRFMTRPTQTKA</sequence>
<evidence type="ECO:0000313" key="2">
    <source>
        <dbReference type="Proteomes" id="UP000031668"/>
    </source>
</evidence>
<protein>
    <submittedName>
        <fullName evidence="1">Uncharacterized protein</fullName>
    </submittedName>
</protein>
<keyword evidence="2" id="KW-1185">Reference proteome</keyword>
<dbReference type="AlphaFoldDB" id="A0A0C2N1K8"/>
<organism evidence="1 2">
    <name type="scientific">Thelohanellus kitauei</name>
    <name type="common">Myxosporean</name>
    <dbReference type="NCBI Taxonomy" id="669202"/>
    <lineage>
        <taxon>Eukaryota</taxon>
        <taxon>Metazoa</taxon>
        <taxon>Cnidaria</taxon>
        <taxon>Myxozoa</taxon>
        <taxon>Myxosporea</taxon>
        <taxon>Bivalvulida</taxon>
        <taxon>Platysporina</taxon>
        <taxon>Myxobolidae</taxon>
        <taxon>Thelohanellus</taxon>
    </lineage>
</organism>